<evidence type="ECO:0000313" key="2">
    <source>
        <dbReference type="Proteomes" id="UP000789706"/>
    </source>
</evidence>
<keyword evidence="2" id="KW-1185">Reference proteome</keyword>
<evidence type="ECO:0000313" key="1">
    <source>
        <dbReference type="EMBL" id="CAG8487818.1"/>
    </source>
</evidence>
<dbReference type="GO" id="GO:0016125">
    <property type="term" value="P:sterol metabolic process"/>
    <property type="evidence" value="ECO:0007669"/>
    <property type="project" value="TreeGrafter"/>
</dbReference>
<dbReference type="InterPro" id="IPR036291">
    <property type="entry name" value="NAD(P)-bd_dom_sf"/>
</dbReference>
<dbReference type="OrthoDB" id="9989144at2759"/>
<dbReference type="GO" id="GO:0000253">
    <property type="term" value="F:3-beta-hydroxysteroid 3-dehydrogenase (NADP+) activity"/>
    <property type="evidence" value="ECO:0007669"/>
    <property type="project" value="TreeGrafter"/>
</dbReference>
<dbReference type="PANTHER" id="PTHR44442">
    <property type="entry name" value="3-KETO-STEROID REDUCTASE"/>
    <property type="match status" value="1"/>
</dbReference>
<gene>
    <name evidence="1" type="ORF">DEBURN_LOCUS4010</name>
</gene>
<accession>A0A9N8ZG14</accession>
<dbReference type="Proteomes" id="UP000789706">
    <property type="component" value="Unassembled WGS sequence"/>
</dbReference>
<dbReference type="Gene3D" id="3.40.50.720">
    <property type="entry name" value="NAD(P)-binding Rossmann-like Domain"/>
    <property type="match status" value="1"/>
</dbReference>
<comment type="caution">
    <text evidence="1">The sequence shown here is derived from an EMBL/GenBank/DDBJ whole genome shotgun (WGS) entry which is preliminary data.</text>
</comment>
<reference evidence="1" key="1">
    <citation type="submission" date="2021-06" db="EMBL/GenBank/DDBJ databases">
        <authorList>
            <person name="Kallberg Y."/>
            <person name="Tangrot J."/>
            <person name="Rosling A."/>
        </authorList>
    </citation>
    <scope>NUCLEOTIDE SEQUENCE</scope>
    <source>
        <strain evidence="1">AZ414A</strain>
    </source>
</reference>
<protein>
    <submittedName>
        <fullName evidence="1">10739_t:CDS:1</fullName>
    </submittedName>
</protein>
<name>A0A9N8ZG14_9GLOM</name>
<dbReference type="InterPro" id="IPR052834">
    <property type="entry name" value="3KSR/17beta-HSD"/>
</dbReference>
<organism evidence="1 2">
    <name type="scientific">Diversispora eburnea</name>
    <dbReference type="NCBI Taxonomy" id="1213867"/>
    <lineage>
        <taxon>Eukaryota</taxon>
        <taxon>Fungi</taxon>
        <taxon>Fungi incertae sedis</taxon>
        <taxon>Mucoromycota</taxon>
        <taxon>Glomeromycotina</taxon>
        <taxon>Glomeromycetes</taxon>
        <taxon>Diversisporales</taxon>
        <taxon>Diversisporaceae</taxon>
        <taxon>Diversispora</taxon>
    </lineage>
</organism>
<dbReference type="EMBL" id="CAJVPK010000279">
    <property type="protein sequence ID" value="CAG8487818.1"/>
    <property type="molecule type" value="Genomic_DNA"/>
</dbReference>
<dbReference type="GO" id="GO:0005789">
    <property type="term" value="C:endoplasmic reticulum membrane"/>
    <property type="evidence" value="ECO:0007669"/>
    <property type="project" value="TreeGrafter"/>
</dbReference>
<proteinExistence type="predicted"/>
<dbReference type="PANTHER" id="PTHR44442:SF1">
    <property type="entry name" value="3-KETO-STEROID REDUCTASE_17-BETA-HYDROXYSTEROID DEHYDROGENASE 7"/>
    <property type="match status" value="1"/>
</dbReference>
<dbReference type="SUPFAM" id="SSF51735">
    <property type="entry name" value="NAD(P)-binding Rossmann-fold domains"/>
    <property type="match status" value="1"/>
</dbReference>
<dbReference type="AlphaFoldDB" id="A0A9N8ZG14"/>
<sequence length="306" mass="34722">MFGNNGNNVGFAIAQRLLYHSSQNPLDKYRIILGCRNEVKATKARKELLKEYPNGLIDIVMVDVNLLFCNAGILSCVYVDWWVIPYQLISNPKELFTDTKLIVQPVGNLTEEGLGETFACNIFGHYVMVSLFYFNWLIDNSNMLAAAAGHARIVWTSSCTAKRDDYNPIDYQCIKGSSPYESSKYISDIISIALNSRLNQRGIFSFTTHPGVVASNIVRDHLGIVMGKAMEIGLHLARILGLKEETITAWNGSYSNYIVATQPIENLNKYHKYGSYVKPWGSVYYLDELIDRYNENEALKRVLYRQ</sequence>